<feature type="transmembrane region" description="Helical" evidence="1">
    <location>
        <begin position="95"/>
        <end position="118"/>
    </location>
</feature>
<feature type="transmembrane region" description="Helical" evidence="1">
    <location>
        <begin position="61"/>
        <end position="83"/>
    </location>
</feature>
<keyword evidence="1" id="KW-0472">Membrane</keyword>
<sequence>MFQSRFLTAILMVLVAAFSRILPHPPNFSPILAVSLFSGAYLVDKRLAYLVPLAAMFVSDLFLGFHALMPVIYLLMVLFVFLGTRLSKSVSATKTLGFTLVSSVLFFFATNLAVWLTSGMYSIDLTGFVSCFTLALPFFQNSLLGDLVYSGILFGAMMFLERTVFKSSIALSRV</sequence>
<keyword evidence="1" id="KW-1133">Transmembrane helix</keyword>
<evidence type="ECO:0000313" key="3">
    <source>
        <dbReference type="Proteomes" id="UP000297693"/>
    </source>
</evidence>
<keyword evidence="3" id="KW-1185">Reference proteome</keyword>
<evidence type="ECO:0000256" key="1">
    <source>
        <dbReference type="SAM" id="Phobius"/>
    </source>
</evidence>
<gene>
    <name evidence="2" type="ORF">EHQ58_15330</name>
</gene>
<reference evidence="2" key="1">
    <citation type="journal article" date="2019" name="PLoS Negl. Trop. Dis.">
        <title>Revisiting the worldwide diversity of Leptospira species in the environment.</title>
        <authorList>
            <person name="Vincent A.T."/>
            <person name="Schiettekatte O."/>
            <person name="Bourhy P."/>
            <person name="Veyrier F.J."/>
            <person name="Picardeau M."/>
        </authorList>
    </citation>
    <scope>NUCLEOTIDE SEQUENCE [LARGE SCALE GENOMIC DNA]</scope>
    <source>
        <strain evidence="2">201702476</strain>
    </source>
</reference>
<dbReference type="EMBL" id="RQGD01000039">
    <property type="protein sequence ID" value="TGL57156.1"/>
    <property type="molecule type" value="Genomic_DNA"/>
</dbReference>
<dbReference type="InterPro" id="IPR046487">
    <property type="entry name" value="DUF6580"/>
</dbReference>
<accession>A0A4V3JQT3</accession>
<dbReference type="OrthoDB" id="9806699at2"/>
<evidence type="ECO:0008006" key="4">
    <source>
        <dbReference type="Google" id="ProtNLM"/>
    </source>
</evidence>
<protein>
    <recommendedName>
        <fullName evidence="4">Rod shape-determining protein MreD</fullName>
    </recommendedName>
</protein>
<dbReference type="Pfam" id="PF20221">
    <property type="entry name" value="DUF6580"/>
    <property type="match status" value="1"/>
</dbReference>
<keyword evidence="1" id="KW-0812">Transmembrane</keyword>
<feature type="transmembrane region" description="Helical" evidence="1">
    <location>
        <begin position="138"/>
        <end position="160"/>
    </location>
</feature>
<dbReference type="AlphaFoldDB" id="A0A4V3JQT3"/>
<dbReference type="RefSeq" id="WP_135624784.1">
    <property type="nucleotide sequence ID" value="NZ_RQGD01000039.1"/>
</dbReference>
<dbReference type="Proteomes" id="UP000297693">
    <property type="component" value="Unassembled WGS sequence"/>
</dbReference>
<evidence type="ECO:0000313" key="2">
    <source>
        <dbReference type="EMBL" id="TGL57156.1"/>
    </source>
</evidence>
<comment type="caution">
    <text evidence="2">The sequence shown here is derived from an EMBL/GenBank/DDBJ whole genome shotgun (WGS) entry which is preliminary data.</text>
</comment>
<name>A0A4V3JQT3_9LEPT</name>
<proteinExistence type="predicted"/>
<organism evidence="2 3">
    <name type="scientific">Leptospira ognonensis</name>
    <dbReference type="NCBI Taxonomy" id="2484945"/>
    <lineage>
        <taxon>Bacteria</taxon>
        <taxon>Pseudomonadati</taxon>
        <taxon>Spirochaetota</taxon>
        <taxon>Spirochaetia</taxon>
        <taxon>Leptospirales</taxon>
        <taxon>Leptospiraceae</taxon>
        <taxon>Leptospira</taxon>
    </lineage>
</organism>